<dbReference type="AlphaFoldDB" id="A0A0A7UVN9"/>
<gene>
    <name evidence="17" type="ORF">OY14_02775</name>
</gene>
<dbReference type="InterPro" id="IPR013328">
    <property type="entry name" value="6PGD_dom2"/>
</dbReference>
<keyword evidence="7 12" id="KW-0521">NADP</keyword>
<dbReference type="FunFam" id="1.10.1040.10:FF:000032">
    <property type="entry name" value="6-phosphogluconate dehydrogenase, decarboxylating"/>
    <property type="match status" value="1"/>
</dbReference>
<keyword evidence="8 12" id="KW-0560">Oxidoreductase</keyword>
<evidence type="ECO:0000313" key="18">
    <source>
        <dbReference type="Proteomes" id="UP000030940"/>
    </source>
</evidence>
<dbReference type="InterPro" id="IPR006114">
    <property type="entry name" value="6PGDH_C"/>
</dbReference>
<feature type="binding site" description="in other chain" evidence="14">
    <location>
        <position position="98"/>
    </location>
    <ligand>
        <name>substrate</name>
        <note>ligand shared between dimeric partners</note>
    </ligand>
</feature>
<dbReference type="GO" id="GO:0004616">
    <property type="term" value="F:phosphogluconate dehydrogenase (decarboxylating) activity"/>
    <property type="evidence" value="ECO:0007669"/>
    <property type="project" value="UniProtKB-EC"/>
</dbReference>
<evidence type="ECO:0000256" key="12">
    <source>
        <dbReference type="PIRNR" id="PIRNR000109"/>
    </source>
</evidence>
<dbReference type="STRING" id="1245910.OY14_02775"/>
<evidence type="ECO:0000256" key="11">
    <source>
        <dbReference type="ARBA" id="ARBA00048640"/>
    </source>
</evidence>
<dbReference type="InterPro" id="IPR006113">
    <property type="entry name" value="6PGDH_Gnd/GntZ"/>
</dbReference>
<dbReference type="Gene3D" id="1.10.1040.10">
    <property type="entry name" value="N-(1-d-carboxylethyl)-l-norvaline Dehydrogenase, domain 2"/>
    <property type="match status" value="1"/>
</dbReference>
<dbReference type="GO" id="GO:0019521">
    <property type="term" value="P:D-gluconate metabolic process"/>
    <property type="evidence" value="ECO:0007669"/>
    <property type="project" value="UniProtKB-KW"/>
</dbReference>
<dbReference type="PIRSF" id="PIRSF000109">
    <property type="entry name" value="6PGD"/>
    <property type="match status" value="1"/>
</dbReference>
<dbReference type="InterPro" id="IPR036291">
    <property type="entry name" value="NAD(P)-bd_dom_sf"/>
</dbReference>
<feature type="active site" description="Proton acceptor" evidence="13">
    <location>
        <position position="179"/>
    </location>
</feature>
<feature type="binding site" description="in other chain" evidence="14">
    <location>
        <position position="187"/>
    </location>
    <ligand>
        <name>substrate</name>
        <note>ligand shared between dimeric partners</note>
    </ligand>
</feature>
<feature type="binding site" evidence="14">
    <location>
        <position position="446"/>
    </location>
    <ligand>
        <name>substrate</name>
        <note>ligand shared between dimeric partners</note>
    </ligand>
</feature>
<comment type="catalytic activity">
    <reaction evidence="11 12 15">
        <text>6-phospho-D-gluconate + NADP(+) = D-ribulose 5-phosphate + CO2 + NADPH</text>
        <dbReference type="Rhea" id="RHEA:10116"/>
        <dbReference type="ChEBI" id="CHEBI:16526"/>
        <dbReference type="ChEBI" id="CHEBI:57783"/>
        <dbReference type="ChEBI" id="CHEBI:58121"/>
        <dbReference type="ChEBI" id="CHEBI:58349"/>
        <dbReference type="ChEBI" id="CHEBI:58759"/>
        <dbReference type="EC" id="1.1.1.44"/>
    </reaction>
</comment>
<protein>
    <recommendedName>
        <fullName evidence="6 12">6-phosphogluconate dehydrogenase, decarboxylating</fullName>
        <ecNumber evidence="5 12">1.1.1.44</ecNumber>
    </recommendedName>
</protein>
<dbReference type="SUPFAM" id="SSF51735">
    <property type="entry name" value="NAD(P)-binding Rossmann-fold domains"/>
    <property type="match status" value="1"/>
</dbReference>
<dbReference type="NCBIfam" id="NF006765">
    <property type="entry name" value="PRK09287.1"/>
    <property type="match status" value="1"/>
</dbReference>
<sequence length="464" mass="52668">MDIGIYGLGVMGGNLALNIADNGFNVSVYNRDSEKTEIFVKQNSHKKISGFKDIESFVKSLKTPRKIILMVTSLAVEKVIEQILPFVDKLDVIIDGGNSHYKSTMRLEKELFAKDIYFVGLGISGGERGARFGPALMYGGSKSAYEILEPILNKIAARTKTNDVCSTYIGENGSGHYVKMIHNGVEYADMQLISEVYFFMKKAFNLDNSKISEVFEKWNEGDLSSYLLEVTSKILRYKENNEYLVDKILDIANQKGTGVWTSIDALESNMPVNLIVESVFSRFMSGLKHERIIASDLLKMDTVSFEFELSDWILDLYYALLVSKVVAYAQGFMMLKTASANYSWDLNLGKISLIWREGCIIRSSFLDKIKLAYDKNPHLINLLFDDYFLDLLKNHHKSLRRIISKASEIGIPLPAFYASLSFLDSYSTNYLPSNLIQAQRDFFGAHSFERLDSKRGEFFHSSWQ</sequence>
<dbReference type="PRINTS" id="PR00076">
    <property type="entry name" value="6PGDHDRGNASE"/>
</dbReference>
<keyword evidence="10 12" id="KW-0570">Pentose shunt</keyword>
<evidence type="ECO:0000313" key="17">
    <source>
        <dbReference type="EMBL" id="AJA90361.1"/>
    </source>
</evidence>
<dbReference type="PANTHER" id="PTHR11811">
    <property type="entry name" value="6-PHOSPHOGLUCONATE DEHYDROGENASE"/>
    <property type="match status" value="1"/>
</dbReference>
<dbReference type="Pfam" id="PF00393">
    <property type="entry name" value="6PGD"/>
    <property type="match status" value="1"/>
</dbReference>
<name>A0A0A7UVN9_9SPIR</name>
<evidence type="ECO:0000256" key="7">
    <source>
        <dbReference type="ARBA" id="ARBA00022857"/>
    </source>
</evidence>
<dbReference type="HOGENOM" id="CLU_024540_4_2_12"/>
<evidence type="ECO:0000259" key="16">
    <source>
        <dbReference type="SMART" id="SM01350"/>
    </source>
</evidence>
<dbReference type="GO" id="GO:0050661">
    <property type="term" value="F:NADP binding"/>
    <property type="evidence" value="ECO:0007669"/>
    <property type="project" value="InterPro"/>
</dbReference>
<evidence type="ECO:0000256" key="13">
    <source>
        <dbReference type="PIRSR" id="PIRSR000109-1"/>
    </source>
</evidence>
<dbReference type="Gene3D" id="1.20.5.320">
    <property type="entry name" value="6-Phosphogluconate Dehydrogenase, domain 3"/>
    <property type="match status" value="1"/>
</dbReference>
<comment type="pathway">
    <text evidence="2 12 15">Carbohydrate degradation; pentose phosphate pathway; D-ribulose 5-phosphate from D-glucose 6-phosphate (oxidative stage): step 3/3.</text>
</comment>
<dbReference type="GO" id="GO:0006098">
    <property type="term" value="P:pentose-phosphate shunt"/>
    <property type="evidence" value="ECO:0007669"/>
    <property type="project" value="UniProtKB-UniPathway"/>
</dbReference>
<dbReference type="EMBL" id="CP009910">
    <property type="protein sequence ID" value="AJA90361.1"/>
    <property type="molecule type" value="Genomic_DNA"/>
</dbReference>
<dbReference type="EC" id="1.1.1.44" evidence="5 12"/>
<evidence type="ECO:0000256" key="10">
    <source>
        <dbReference type="ARBA" id="ARBA00023126"/>
    </source>
</evidence>
<evidence type="ECO:0000256" key="3">
    <source>
        <dbReference type="ARBA" id="ARBA00008419"/>
    </source>
</evidence>
<dbReference type="Pfam" id="PF03446">
    <property type="entry name" value="NAD_binding_2"/>
    <property type="match status" value="1"/>
</dbReference>
<evidence type="ECO:0000256" key="2">
    <source>
        <dbReference type="ARBA" id="ARBA00004874"/>
    </source>
</evidence>
<evidence type="ECO:0000256" key="6">
    <source>
        <dbReference type="ARBA" id="ARBA00018193"/>
    </source>
</evidence>
<organism evidence="17 18">
    <name type="scientific">Borreliella chilensis</name>
    <dbReference type="NCBI Taxonomy" id="1245910"/>
    <lineage>
        <taxon>Bacteria</taxon>
        <taxon>Pseudomonadati</taxon>
        <taxon>Spirochaetota</taxon>
        <taxon>Spirochaetia</taxon>
        <taxon>Spirochaetales</taxon>
        <taxon>Borreliaceae</taxon>
        <taxon>Borreliella</taxon>
    </lineage>
</organism>
<evidence type="ECO:0000256" key="5">
    <source>
        <dbReference type="ARBA" id="ARBA00013011"/>
    </source>
</evidence>
<comment type="function">
    <text evidence="1 12">Catalyzes the oxidative decarboxylation of 6-phosphogluconate to ribulose 5-phosphate and CO(2), with concomitant reduction of NADP to NADPH.</text>
</comment>
<comment type="subunit">
    <text evidence="4 12">Homodimer.</text>
</comment>
<feature type="binding site" description="in other chain" evidence="14">
    <location>
        <position position="255"/>
    </location>
    <ligand>
        <name>substrate</name>
        <note>ligand shared between dimeric partners</note>
    </ligand>
</feature>
<feature type="binding site" description="in other chain" evidence="14">
    <location>
        <begin position="124"/>
        <end position="126"/>
    </location>
    <ligand>
        <name>substrate</name>
        <note>ligand shared between dimeric partners</note>
    </ligand>
</feature>
<evidence type="ECO:0000256" key="9">
    <source>
        <dbReference type="ARBA" id="ARBA00023064"/>
    </source>
</evidence>
<feature type="domain" description="6-phosphogluconate dehydrogenase C-terminal" evidence="16">
    <location>
        <begin position="175"/>
        <end position="464"/>
    </location>
</feature>
<evidence type="ECO:0000256" key="8">
    <source>
        <dbReference type="ARBA" id="ARBA00023002"/>
    </source>
</evidence>
<accession>A0A0A7UVN9</accession>
<dbReference type="UniPathway" id="UPA00115">
    <property type="reaction ID" value="UER00410"/>
</dbReference>
<proteinExistence type="inferred from homology"/>
<evidence type="ECO:0000256" key="15">
    <source>
        <dbReference type="RuleBase" id="RU000485"/>
    </source>
</evidence>
<keyword evidence="9 15" id="KW-0311">Gluconate utilization</keyword>
<dbReference type="InterPro" id="IPR006183">
    <property type="entry name" value="Pgluconate_DH"/>
</dbReference>
<dbReference type="Proteomes" id="UP000030940">
    <property type="component" value="Chromosome"/>
</dbReference>
<comment type="similarity">
    <text evidence="3 12 15">Belongs to the 6-phosphogluconate dehydrogenase family.</text>
</comment>
<dbReference type="InterPro" id="IPR006115">
    <property type="entry name" value="6PGDH_NADP-bd"/>
</dbReference>
<evidence type="ECO:0000256" key="4">
    <source>
        <dbReference type="ARBA" id="ARBA00011738"/>
    </source>
</evidence>
<dbReference type="KEGG" id="bchi:OY14_02775"/>
<feature type="binding site" description="in other chain" evidence="14">
    <location>
        <position position="282"/>
    </location>
    <ligand>
        <name>substrate</name>
        <note>ligand shared between dimeric partners</note>
    </ligand>
</feature>
<dbReference type="SMART" id="SM01350">
    <property type="entry name" value="6PGD"/>
    <property type="match status" value="1"/>
</dbReference>
<keyword evidence="18" id="KW-1185">Reference proteome</keyword>
<feature type="binding site" evidence="14">
    <location>
        <position position="440"/>
    </location>
    <ligand>
        <name>substrate</name>
        <note>ligand shared between dimeric partners</note>
    </ligand>
</feature>
<dbReference type="InterPro" id="IPR008927">
    <property type="entry name" value="6-PGluconate_DH-like_C_sf"/>
</dbReference>
<evidence type="ECO:0000256" key="1">
    <source>
        <dbReference type="ARBA" id="ARBA00002526"/>
    </source>
</evidence>
<dbReference type="Gene3D" id="3.40.50.720">
    <property type="entry name" value="NAD(P)-binding Rossmann-like Domain"/>
    <property type="match status" value="1"/>
</dbReference>
<evidence type="ECO:0000256" key="14">
    <source>
        <dbReference type="PIRSR" id="PIRSR000109-2"/>
    </source>
</evidence>
<dbReference type="SUPFAM" id="SSF48179">
    <property type="entry name" value="6-phosphogluconate dehydrogenase C-terminal domain-like"/>
    <property type="match status" value="1"/>
</dbReference>
<feature type="active site" description="Proton donor" evidence="13">
    <location>
        <position position="186"/>
    </location>
</feature>
<dbReference type="NCBIfam" id="TIGR00873">
    <property type="entry name" value="gnd"/>
    <property type="match status" value="1"/>
</dbReference>
<reference evidence="17 18" key="1">
    <citation type="journal article" date="2015" name="Genome Announc.">
        <title>Genome Sequence of Borrelia chilensis VA1, a South American Member of the Lyme Borreliosis Group.</title>
        <authorList>
            <person name="Huang W."/>
            <person name="Ojaimi C."/>
            <person name="Fallon J.T."/>
            <person name="Travisany D."/>
            <person name="Maass A."/>
            <person name="Ivanova L."/>
            <person name="Tomova A."/>
            <person name="Gonzalez-Acuna D."/>
            <person name="Godfrey H.P."/>
            <person name="Cabello F.C."/>
        </authorList>
    </citation>
    <scope>NUCLEOTIDE SEQUENCE [LARGE SCALE GENOMIC DNA]</scope>
    <source>
        <strain evidence="17 18">VA1</strain>
    </source>
</reference>
<feature type="binding site" description="in other chain" evidence="14">
    <location>
        <begin position="182"/>
        <end position="183"/>
    </location>
    <ligand>
        <name>substrate</name>
        <note>ligand shared between dimeric partners</note>
    </ligand>
</feature>